<evidence type="ECO:0000313" key="9">
    <source>
        <dbReference type="Proteomes" id="UP001500067"/>
    </source>
</evidence>
<dbReference type="CDD" id="cd01428">
    <property type="entry name" value="ADK"/>
    <property type="match status" value="1"/>
</dbReference>
<gene>
    <name evidence="5" type="primary">adk</name>
    <name evidence="8" type="ORF">GCM10023093_11380</name>
</gene>
<comment type="pathway">
    <text evidence="5">Purine metabolism; AMP biosynthesis via salvage pathway; AMP from ADP: step 1/1.</text>
</comment>
<dbReference type="Gene3D" id="3.40.50.300">
    <property type="entry name" value="P-loop containing nucleotide triphosphate hydrolases"/>
    <property type="match status" value="1"/>
</dbReference>
<comment type="subcellular location">
    <subcellularLocation>
        <location evidence="5 7">Cytoplasm</location>
    </subcellularLocation>
</comment>
<feature type="region of interest" description="NMP" evidence="5">
    <location>
        <begin position="31"/>
        <end position="60"/>
    </location>
</feature>
<dbReference type="HAMAP" id="MF_00235">
    <property type="entry name" value="Adenylate_kinase_Adk"/>
    <property type="match status" value="1"/>
</dbReference>
<dbReference type="InterPro" id="IPR006259">
    <property type="entry name" value="Adenyl_kin_sub"/>
</dbReference>
<comment type="similarity">
    <text evidence="5 6">Belongs to the adenylate kinase family.</text>
</comment>
<dbReference type="NCBIfam" id="NF001381">
    <property type="entry name" value="PRK00279.1-3"/>
    <property type="match status" value="1"/>
</dbReference>
<keyword evidence="4 5" id="KW-0418">Kinase</keyword>
<dbReference type="GO" id="GO:0016301">
    <property type="term" value="F:kinase activity"/>
    <property type="evidence" value="ECO:0007669"/>
    <property type="project" value="UniProtKB-KW"/>
</dbReference>
<evidence type="ECO:0000256" key="7">
    <source>
        <dbReference type="RuleBase" id="RU003331"/>
    </source>
</evidence>
<dbReference type="PANTHER" id="PTHR23359">
    <property type="entry name" value="NUCLEOTIDE KINASE"/>
    <property type="match status" value="1"/>
</dbReference>
<feature type="binding site" evidence="5">
    <location>
        <begin position="58"/>
        <end position="60"/>
    </location>
    <ligand>
        <name>AMP</name>
        <dbReference type="ChEBI" id="CHEBI:456215"/>
    </ligand>
</feature>
<dbReference type="NCBIfam" id="TIGR01351">
    <property type="entry name" value="adk"/>
    <property type="match status" value="1"/>
</dbReference>
<evidence type="ECO:0000256" key="4">
    <source>
        <dbReference type="ARBA" id="ARBA00022777"/>
    </source>
</evidence>
<dbReference type="InterPro" id="IPR027417">
    <property type="entry name" value="P-loop_NTPase"/>
</dbReference>
<dbReference type="PRINTS" id="PR00094">
    <property type="entry name" value="ADENYLTKNASE"/>
</dbReference>
<dbReference type="NCBIfam" id="NF011105">
    <property type="entry name" value="PRK14532.1"/>
    <property type="match status" value="1"/>
</dbReference>
<name>A0ABP8NCS0_9BACT</name>
<comment type="catalytic activity">
    <reaction evidence="5 7">
        <text>AMP + ATP = 2 ADP</text>
        <dbReference type="Rhea" id="RHEA:12973"/>
        <dbReference type="ChEBI" id="CHEBI:30616"/>
        <dbReference type="ChEBI" id="CHEBI:456215"/>
        <dbReference type="ChEBI" id="CHEBI:456216"/>
        <dbReference type="EC" id="2.7.4.3"/>
    </reaction>
</comment>
<proteinExistence type="inferred from homology"/>
<comment type="caution">
    <text evidence="5">Lacks conserved residue(s) required for the propagation of feature annotation.</text>
</comment>
<feature type="binding site" evidence="5">
    <location>
        <position position="145"/>
    </location>
    <ligand>
        <name>AMP</name>
        <dbReference type="ChEBI" id="CHEBI:456215"/>
    </ligand>
</feature>
<reference evidence="9" key="1">
    <citation type="journal article" date="2019" name="Int. J. Syst. Evol. Microbiol.">
        <title>The Global Catalogue of Microorganisms (GCM) 10K type strain sequencing project: providing services to taxonomists for standard genome sequencing and annotation.</title>
        <authorList>
            <consortium name="The Broad Institute Genomics Platform"/>
            <consortium name="The Broad Institute Genome Sequencing Center for Infectious Disease"/>
            <person name="Wu L."/>
            <person name="Ma J."/>
        </authorList>
    </citation>
    <scope>NUCLEOTIDE SEQUENCE [LARGE SCALE GENOMIC DNA]</scope>
    <source>
        <strain evidence="9">JCM 32105</strain>
    </source>
</reference>
<dbReference type="NCBIfam" id="NF011101">
    <property type="entry name" value="PRK14528.1"/>
    <property type="match status" value="1"/>
</dbReference>
<dbReference type="EMBL" id="BAABFA010000008">
    <property type="protein sequence ID" value="GAA4463279.1"/>
    <property type="molecule type" value="Genomic_DNA"/>
</dbReference>
<feature type="binding site" evidence="5">
    <location>
        <begin position="86"/>
        <end position="89"/>
    </location>
    <ligand>
        <name>AMP</name>
        <dbReference type="ChEBI" id="CHEBI:456215"/>
    </ligand>
</feature>
<evidence type="ECO:0000256" key="2">
    <source>
        <dbReference type="ARBA" id="ARBA00022727"/>
    </source>
</evidence>
<feature type="binding site" evidence="5">
    <location>
        <position position="32"/>
    </location>
    <ligand>
        <name>AMP</name>
        <dbReference type="ChEBI" id="CHEBI:456215"/>
    </ligand>
</feature>
<evidence type="ECO:0000256" key="3">
    <source>
        <dbReference type="ARBA" id="ARBA00022741"/>
    </source>
</evidence>
<accession>A0ABP8NCS0</accession>
<dbReference type="RefSeq" id="WP_345079876.1">
    <property type="nucleotide sequence ID" value="NZ_BAABFA010000008.1"/>
</dbReference>
<sequence>MFNLVLFGPPGSGKGTQSENIVKTYQLQHISTGDLLRDEVSRQTPLGTEAKKYMDQGMLVPDEVVIGMISGKIDDAPDARGFVFDGFPRTSNQAEALDKLLEFKNTQIHLVLSLEVPENELIARLVNRGITSGRSDDNEEVITKRIKEYHAKTEPVARYYSEQGKLERVAGHHPIDETFKTLTKHINKYLLPVA</sequence>
<feature type="binding site" evidence="5">
    <location>
        <position position="93"/>
    </location>
    <ligand>
        <name>AMP</name>
        <dbReference type="ChEBI" id="CHEBI:456215"/>
    </ligand>
</feature>
<dbReference type="Proteomes" id="UP001500067">
    <property type="component" value="Unassembled WGS sequence"/>
</dbReference>
<comment type="function">
    <text evidence="5">Catalyzes the reversible transfer of the terminal phosphate group between ATP and AMP. Plays an important role in cellular energy homeostasis and in adenine nucleotide metabolism.</text>
</comment>
<comment type="domain">
    <text evidence="5">Consists of three domains, a large central CORE domain and two small peripheral domains, NMPbind and LID, which undergo movements during catalysis. The LID domain closes over the site of phosphoryl transfer upon ATP binding. Assembling and dissambling the active center during each catalytic cycle provides an effective means to prevent ATP hydrolysis.</text>
</comment>
<keyword evidence="2 5" id="KW-0545">Nucleotide biosynthesis</keyword>
<keyword evidence="9" id="KW-1185">Reference proteome</keyword>
<dbReference type="InterPro" id="IPR000850">
    <property type="entry name" value="Adenylat/UMP-CMP_kin"/>
</dbReference>
<dbReference type="PROSITE" id="PS00113">
    <property type="entry name" value="ADENYLATE_KINASE"/>
    <property type="match status" value="1"/>
</dbReference>
<comment type="caution">
    <text evidence="8">The sequence shown here is derived from an EMBL/GenBank/DDBJ whole genome shotgun (WGS) entry which is preliminary data.</text>
</comment>
<evidence type="ECO:0000256" key="1">
    <source>
        <dbReference type="ARBA" id="ARBA00022679"/>
    </source>
</evidence>
<evidence type="ECO:0000313" key="8">
    <source>
        <dbReference type="EMBL" id="GAA4463279.1"/>
    </source>
</evidence>
<organism evidence="8 9">
    <name type="scientific">Nemorincola caseinilytica</name>
    <dbReference type="NCBI Taxonomy" id="2054315"/>
    <lineage>
        <taxon>Bacteria</taxon>
        <taxon>Pseudomonadati</taxon>
        <taxon>Bacteroidota</taxon>
        <taxon>Chitinophagia</taxon>
        <taxon>Chitinophagales</taxon>
        <taxon>Chitinophagaceae</taxon>
        <taxon>Nemorincola</taxon>
    </lineage>
</organism>
<feature type="binding site" evidence="5">
    <location>
        <position position="173"/>
    </location>
    <ligand>
        <name>ATP</name>
        <dbReference type="ChEBI" id="CHEBI:30616"/>
    </ligand>
</feature>
<feature type="binding site" evidence="5">
    <location>
        <position position="134"/>
    </location>
    <ligand>
        <name>AMP</name>
        <dbReference type="ChEBI" id="CHEBI:456215"/>
    </ligand>
</feature>
<dbReference type="NCBIfam" id="NF011100">
    <property type="entry name" value="PRK14527.1"/>
    <property type="match status" value="1"/>
</dbReference>
<dbReference type="EC" id="2.7.4.3" evidence="5 7"/>
<feature type="binding site" evidence="5">
    <location>
        <position position="37"/>
    </location>
    <ligand>
        <name>AMP</name>
        <dbReference type="ChEBI" id="CHEBI:456215"/>
    </ligand>
</feature>
<evidence type="ECO:0000256" key="5">
    <source>
        <dbReference type="HAMAP-Rule" id="MF_00235"/>
    </source>
</evidence>
<keyword evidence="1 5" id="KW-0808">Transferase</keyword>
<comment type="subunit">
    <text evidence="5 7">Monomer.</text>
</comment>
<dbReference type="InterPro" id="IPR033690">
    <property type="entry name" value="Adenylat_kinase_CS"/>
</dbReference>
<keyword evidence="5 7" id="KW-0067">ATP-binding</keyword>
<dbReference type="SUPFAM" id="SSF52540">
    <property type="entry name" value="P-loop containing nucleoside triphosphate hydrolases"/>
    <property type="match status" value="1"/>
</dbReference>
<evidence type="ECO:0000256" key="6">
    <source>
        <dbReference type="RuleBase" id="RU003330"/>
    </source>
</evidence>
<dbReference type="Pfam" id="PF00406">
    <property type="entry name" value="ADK"/>
    <property type="match status" value="1"/>
</dbReference>
<feature type="binding site" evidence="5">
    <location>
        <position position="128"/>
    </location>
    <ligand>
        <name>ATP</name>
        <dbReference type="ChEBI" id="CHEBI:30616"/>
    </ligand>
</feature>
<keyword evidence="3 5" id="KW-0547">Nucleotide-binding</keyword>
<dbReference type="NCBIfam" id="NF011104">
    <property type="entry name" value="PRK14531.1"/>
    <property type="match status" value="1"/>
</dbReference>
<feature type="binding site" evidence="5">
    <location>
        <begin position="11"/>
        <end position="16"/>
    </location>
    <ligand>
        <name>ATP</name>
        <dbReference type="ChEBI" id="CHEBI:30616"/>
    </ligand>
</feature>
<protein>
    <recommendedName>
        <fullName evidence="5 7">Adenylate kinase</fullName>
        <shortName evidence="5">AK</shortName>
        <ecNumber evidence="5 7">2.7.4.3</ecNumber>
    </recommendedName>
    <alternativeName>
        <fullName evidence="5">ATP-AMP transphosphorylase</fullName>
    </alternativeName>
    <alternativeName>
        <fullName evidence="5">ATP:AMP phosphotransferase</fullName>
    </alternativeName>
    <alternativeName>
        <fullName evidence="5">Adenylate monophosphate kinase</fullName>
    </alternativeName>
</protein>
<keyword evidence="5" id="KW-0963">Cytoplasm</keyword>